<organism evidence="8 9">
    <name type="scientific">Raphidocelis subcapitata</name>
    <dbReference type="NCBI Taxonomy" id="307507"/>
    <lineage>
        <taxon>Eukaryota</taxon>
        <taxon>Viridiplantae</taxon>
        <taxon>Chlorophyta</taxon>
        <taxon>core chlorophytes</taxon>
        <taxon>Chlorophyceae</taxon>
        <taxon>CS clade</taxon>
        <taxon>Sphaeropleales</taxon>
        <taxon>Selenastraceae</taxon>
        <taxon>Raphidocelis</taxon>
    </lineage>
</organism>
<feature type="region of interest" description="Disordered" evidence="6">
    <location>
        <begin position="194"/>
        <end position="215"/>
    </location>
</feature>
<keyword evidence="1 5" id="KW-0479">Metal-binding</keyword>
<protein>
    <recommendedName>
        <fullName evidence="7">C3H1-type domain-containing protein</fullName>
    </recommendedName>
</protein>
<dbReference type="PANTHER" id="PTHR14493">
    <property type="entry name" value="UNKEMPT FAMILY MEMBER"/>
    <property type="match status" value="1"/>
</dbReference>
<feature type="compositionally biased region" description="Polar residues" evidence="6">
    <location>
        <begin position="201"/>
        <end position="211"/>
    </location>
</feature>
<accession>A0A2V0PBE3</accession>
<evidence type="ECO:0000313" key="9">
    <source>
        <dbReference type="Proteomes" id="UP000247498"/>
    </source>
</evidence>
<keyword evidence="9" id="KW-1185">Reference proteome</keyword>
<evidence type="ECO:0000256" key="4">
    <source>
        <dbReference type="ARBA" id="ARBA00023125"/>
    </source>
</evidence>
<dbReference type="STRING" id="307507.A0A2V0PBE3"/>
<evidence type="ECO:0000256" key="6">
    <source>
        <dbReference type="SAM" id="MobiDB-lite"/>
    </source>
</evidence>
<evidence type="ECO:0000256" key="3">
    <source>
        <dbReference type="ARBA" id="ARBA00022833"/>
    </source>
</evidence>
<dbReference type="PROSITE" id="PS50103">
    <property type="entry name" value="ZF_C3H1"/>
    <property type="match status" value="1"/>
</dbReference>
<dbReference type="GO" id="GO:0008270">
    <property type="term" value="F:zinc ion binding"/>
    <property type="evidence" value="ECO:0007669"/>
    <property type="project" value="UniProtKB-KW"/>
</dbReference>
<keyword evidence="3 5" id="KW-0862">Zinc</keyword>
<gene>
    <name evidence="8" type="ORF">Rsub_10042</name>
</gene>
<dbReference type="InParanoid" id="A0A2V0PBE3"/>
<feature type="zinc finger region" description="C3H1-type" evidence="5">
    <location>
        <begin position="100"/>
        <end position="128"/>
    </location>
</feature>
<keyword evidence="2 5" id="KW-0863">Zinc-finger</keyword>
<dbReference type="OrthoDB" id="410307at2759"/>
<evidence type="ECO:0000256" key="2">
    <source>
        <dbReference type="ARBA" id="ARBA00022771"/>
    </source>
</evidence>
<dbReference type="InterPro" id="IPR000571">
    <property type="entry name" value="Znf_CCCH"/>
</dbReference>
<dbReference type="InterPro" id="IPR045234">
    <property type="entry name" value="Unkempt-like"/>
</dbReference>
<evidence type="ECO:0000313" key="8">
    <source>
        <dbReference type="EMBL" id="GBF97181.1"/>
    </source>
</evidence>
<reference evidence="8 9" key="1">
    <citation type="journal article" date="2018" name="Sci. Rep.">
        <title>Raphidocelis subcapitata (=Pseudokirchneriella subcapitata) provides an insight into genome evolution and environmental adaptations in the Sphaeropleales.</title>
        <authorList>
            <person name="Suzuki S."/>
            <person name="Yamaguchi H."/>
            <person name="Nakajima N."/>
            <person name="Kawachi M."/>
        </authorList>
    </citation>
    <scope>NUCLEOTIDE SEQUENCE [LARGE SCALE GENOMIC DNA]</scope>
    <source>
        <strain evidence="8 9">NIES-35</strain>
    </source>
</reference>
<dbReference type="EMBL" id="BDRX01000094">
    <property type="protein sequence ID" value="GBF97181.1"/>
    <property type="molecule type" value="Genomic_DNA"/>
</dbReference>
<dbReference type="GO" id="GO:0003677">
    <property type="term" value="F:DNA binding"/>
    <property type="evidence" value="ECO:0007669"/>
    <property type="project" value="UniProtKB-KW"/>
</dbReference>
<evidence type="ECO:0000259" key="7">
    <source>
        <dbReference type="PROSITE" id="PS50103"/>
    </source>
</evidence>
<sequence length="450" mass="45005">MDPRRPQITPVPAPEAPRGAAAAVPAGLPPGAAFQHPPAGERVPAGPSSSTSLAADEEFFCYTYKIKDCPLRTPHDWSSCPFAHPQGGERSSRRDPRAVAYKSVPCEFAARRLQCPEGPACLRSHNLFEFYLHPDRWRTEVCQFGAACNRTVCFFAHSMEQLRPAPPSLPPKEVCWPRSGAASWCRGKRTKAVRGAAAGTDGTSPISTSSLPARPGGAAAAAAAAAGGRNPFGAGSPAGHAWSAPETPLASAARDAPPPLLAQRARGPAGAAALPPGLPLPGDLDLAALSLALPQLRQVQSEQLLLPQSLGGAPQHPFAPQPALGGAPPLVLTVPPPPLGAAELGGSSLLAAGWDLAGLGGGGWTLAPLAPATAGGWPGGAAAMAAAAAAGAGGPGSAAPPSGAVQAAAAGAAPLPSGGTGARGSARSGGQQLSFGAWDPWQPMGPNPPP</sequence>
<evidence type="ECO:0000256" key="1">
    <source>
        <dbReference type="ARBA" id="ARBA00022723"/>
    </source>
</evidence>
<name>A0A2V0PBE3_9CHLO</name>
<feature type="domain" description="C3H1-type" evidence="7">
    <location>
        <begin position="100"/>
        <end position="128"/>
    </location>
</feature>
<evidence type="ECO:0000256" key="5">
    <source>
        <dbReference type="PROSITE-ProRule" id="PRU00723"/>
    </source>
</evidence>
<dbReference type="AlphaFoldDB" id="A0A2V0PBE3"/>
<feature type="compositionally biased region" description="Low complexity" evidence="6">
    <location>
        <begin position="16"/>
        <end position="33"/>
    </location>
</feature>
<feature type="compositionally biased region" description="Low complexity" evidence="6">
    <location>
        <begin position="397"/>
        <end position="430"/>
    </location>
</feature>
<proteinExistence type="predicted"/>
<dbReference type="InterPro" id="IPR057444">
    <property type="entry name" value="Znf-CCCH_AtC3H23-like"/>
</dbReference>
<dbReference type="Proteomes" id="UP000247498">
    <property type="component" value="Unassembled WGS sequence"/>
</dbReference>
<dbReference type="PANTHER" id="PTHR14493:SF50">
    <property type="entry name" value="RING FINGER PROTEIN UNKEMPT"/>
    <property type="match status" value="1"/>
</dbReference>
<feature type="region of interest" description="Disordered" evidence="6">
    <location>
        <begin position="391"/>
        <end position="450"/>
    </location>
</feature>
<keyword evidence="4" id="KW-0238">DNA-binding</keyword>
<dbReference type="SMART" id="SM00356">
    <property type="entry name" value="ZnF_C3H1"/>
    <property type="match status" value="2"/>
</dbReference>
<comment type="caution">
    <text evidence="8">The sequence shown here is derived from an EMBL/GenBank/DDBJ whole genome shotgun (WGS) entry which is preliminary data.</text>
</comment>
<feature type="region of interest" description="Disordered" evidence="6">
    <location>
        <begin position="1"/>
        <end position="50"/>
    </location>
</feature>
<dbReference type="Pfam" id="PF25512">
    <property type="entry name" value="zf-CCCH_AtC3H23"/>
    <property type="match status" value="1"/>
</dbReference>